<organism evidence="1">
    <name type="scientific">Solanum chilense</name>
    <name type="common">Tomato</name>
    <name type="synonym">Lycopersicon chilense</name>
    <dbReference type="NCBI Taxonomy" id="4083"/>
    <lineage>
        <taxon>Eukaryota</taxon>
        <taxon>Viridiplantae</taxon>
        <taxon>Streptophyta</taxon>
        <taxon>Embryophyta</taxon>
        <taxon>Tracheophyta</taxon>
        <taxon>Spermatophyta</taxon>
        <taxon>Magnoliopsida</taxon>
        <taxon>eudicotyledons</taxon>
        <taxon>Gunneridae</taxon>
        <taxon>Pentapetalae</taxon>
        <taxon>asterids</taxon>
        <taxon>lamiids</taxon>
        <taxon>Solanales</taxon>
        <taxon>Solanaceae</taxon>
        <taxon>Solanoideae</taxon>
        <taxon>Solaneae</taxon>
        <taxon>Solanum</taxon>
        <taxon>Solanum subgen. Lycopersicon</taxon>
    </lineage>
</organism>
<reference evidence="1" key="1">
    <citation type="submission" date="2019-05" db="EMBL/GenBank/DDBJ databases">
        <title>The de novo reference genome and transcriptome assemblies of the wild tomato species Solanum chilense.</title>
        <authorList>
            <person name="Stam R."/>
            <person name="Nosenko T."/>
            <person name="Hoerger A.C."/>
            <person name="Stephan W."/>
            <person name="Seidel M.A."/>
            <person name="Kuhn J.M.M."/>
            <person name="Haberer G."/>
            <person name="Tellier A."/>
        </authorList>
    </citation>
    <scope>NUCLEOTIDE SEQUENCE</scope>
    <source>
        <tissue evidence="1">Mature leaves</tissue>
    </source>
</reference>
<accession>A0A6N2CAV7</accession>
<evidence type="ECO:0000313" key="1">
    <source>
        <dbReference type="EMBL" id="TMX04285.1"/>
    </source>
</evidence>
<dbReference type="AlphaFoldDB" id="A0A6N2CAV7"/>
<comment type="caution">
    <text evidence="1">The sequence shown here is derived from an EMBL/GenBank/DDBJ whole genome shotgun (WGS) entry which is preliminary data.</text>
</comment>
<sequence length="100" mass="11833">MTSNIAESVNAMFEVEREFSIVALFDEINMKFAKLFHERRMELVNSTNILVHSMKKQISKNIYLENKLLTHQIVNYKFSFYGHGDVVTVDLQKEHAYRVY</sequence>
<gene>
    <name evidence="1" type="ORF">EJD97_010192</name>
</gene>
<protein>
    <submittedName>
        <fullName evidence="1">Uncharacterized protein</fullName>
    </submittedName>
</protein>
<feature type="non-terminal residue" evidence="1">
    <location>
        <position position="100"/>
    </location>
</feature>
<proteinExistence type="predicted"/>
<name>A0A6N2CAV7_SOLCI</name>
<dbReference type="EMBL" id="RXGB01000262">
    <property type="protein sequence ID" value="TMX04285.1"/>
    <property type="molecule type" value="Genomic_DNA"/>
</dbReference>